<organism evidence="1 2">
    <name type="scientific">Colletotrichum chrysophilum</name>
    <dbReference type="NCBI Taxonomy" id="1836956"/>
    <lineage>
        <taxon>Eukaryota</taxon>
        <taxon>Fungi</taxon>
        <taxon>Dikarya</taxon>
        <taxon>Ascomycota</taxon>
        <taxon>Pezizomycotina</taxon>
        <taxon>Sordariomycetes</taxon>
        <taxon>Hypocreomycetidae</taxon>
        <taxon>Glomerellales</taxon>
        <taxon>Glomerellaceae</taxon>
        <taxon>Colletotrichum</taxon>
        <taxon>Colletotrichum gloeosporioides species complex</taxon>
    </lineage>
</organism>
<comment type="caution">
    <text evidence="1">The sequence shown here is derived from an EMBL/GenBank/DDBJ whole genome shotgun (WGS) entry which is preliminary data.</text>
</comment>
<protein>
    <submittedName>
        <fullName evidence="1">Uncharacterized protein</fullName>
    </submittedName>
</protein>
<sequence>MLSPTDGKAISFLRFRGQMSLKAWFTVAGPQIGLLMDRMSRNESVVIFAITLWHESAGTDCSYAWASRRDEMREKKPLAPPSLRRQGRAILVLGLAYAGRAGSILAPASLWMGSSAEAETNFPQPDLKAATYNTVLHSSPRASINSIPLLWAGERGTWRVWNPSSCLARILPFVFFHVFDLHSRTTRPHVWEASFLRSSVRDCRGR</sequence>
<dbReference type="EMBL" id="JAQOWY010000342">
    <property type="protein sequence ID" value="KAK1843749.1"/>
    <property type="molecule type" value="Genomic_DNA"/>
</dbReference>
<reference evidence="1" key="1">
    <citation type="submission" date="2023-01" db="EMBL/GenBank/DDBJ databases">
        <title>Colletotrichum chrysophilum M932 genome sequence.</title>
        <authorList>
            <person name="Baroncelli R."/>
        </authorList>
    </citation>
    <scope>NUCLEOTIDE SEQUENCE</scope>
    <source>
        <strain evidence="1">M932</strain>
    </source>
</reference>
<evidence type="ECO:0000313" key="2">
    <source>
        <dbReference type="Proteomes" id="UP001243330"/>
    </source>
</evidence>
<dbReference type="AlphaFoldDB" id="A0AAD9EAB5"/>
<gene>
    <name evidence="1" type="ORF">CCHR01_13616</name>
</gene>
<proteinExistence type="predicted"/>
<name>A0AAD9EAB5_9PEZI</name>
<dbReference type="Proteomes" id="UP001243330">
    <property type="component" value="Unassembled WGS sequence"/>
</dbReference>
<keyword evidence="2" id="KW-1185">Reference proteome</keyword>
<evidence type="ECO:0000313" key="1">
    <source>
        <dbReference type="EMBL" id="KAK1843749.1"/>
    </source>
</evidence>
<accession>A0AAD9EAB5</accession>